<feature type="region of interest" description="Disordered" evidence="12">
    <location>
        <begin position="291"/>
        <end position="408"/>
    </location>
</feature>
<reference evidence="15" key="1">
    <citation type="submission" date="2016-04" db="EMBL/GenBank/DDBJ databases">
        <authorList>
            <person name="Evans L.H."/>
            <person name="Alamgir A."/>
            <person name="Owens N."/>
            <person name="Weber N.D."/>
            <person name="Virtaneva K."/>
            <person name="Barbian K."/>
            <person name="Babar A."/>
            <person name="Rosenke K."/>
        </authorList>
    </citation>
    <scope>NUCLEOTIDE SEQUENCE [LARGE SCALE GENOMIC DNA]</scope>
    <source>
        <strain evidence="15">CBS 101.48</strain>
    </source>
</reference>
<dbReference type="PROSITE" id="PS51192">
    <property type="entry name" value="HELICASE_ATP_BIND_1"/>
    <property type="match status" value="1"/>
</dbReference>
<feature type="compositionally biased region" description="Polar residues" evidence="12">
    <location>
        <begin position="156"/>
        <end position="168"/>
    </location>
</feature>
<dbReference type="GO" id="GO:0009378">
    <property type="term" value="F:four-way junction helicase activity"/>
    <property type="evidence" value="ECO:0007669"/>
    <property type="project" value="TreeGrafter"/>
</dbReference>
<comment type="similarity">
    <text evidence="2 11">Belongs to the helicase family. RecQ subfamily.</text>
</comment>
<evidence type="ECO:0000256" key="7">
    <source>
        <dbReference type="ARBA" id="ARBA00023125"/>
    </source>
</evidence>
<evidence type="ECO:0000256" key="8">
    <source>
        <dbReference type="ARBA" id="ARBA00023235"/>
    </source>
</evidence>
<evidence type="ECO:0000259" key="14">
    <source>
        <dbReference type="PROSITE" id="PS51194"/>
    </source>
</evidence>
<keyword evidence="9 11" id="KW-0539">Nucleus</keyword>
<dbReference type="InterPro" id="IPR018982">
    <property type="entry name" value="RQC_domain"/>
</dbReference>
<feature type="region of interest" description="Disordered" evidence="12">
    <location>
        <begin position="156"/>
        <end position="175"/>
    </location>
</feature>
<dbReference type="Proteomes" id="UP000078561">
    <property type="component" value="Unassembled WGS sequence"/>
</dbReference>
<dbReference type="InParanoid" id="A0A168MP51"/>
<dbReference type="EC" id="5.6.2.4" evidence="11"/>
<dbReference type="GO" id="GO:0005737">
    <property type="term" value="C:cytoplasm"/>
    <property type="evidence" value="ECO:0007669"/>
    <property type="project" value="TreeGrafter"/>
</dbReference>
<sequence length="988" mass="110142">MKTNITEQLAWYKENIERQSIVPARSYTIYIPDDPSTHLSVSHSHSTTTPQRTVGTTRPSPITQPNSFSNPSATNTLNASVTRPTFNANTTTNQTIPTSRTGWPPVQSIGDKRPLSTNVSPSTTPLYPRSNNVIDPEVSSSNRLPLSCKRPKHATIDSTINKNSNPGTLSDLGNKPMDDRSLFEYDDDFGLDDDMFADDGDMFAEDDDMFAEDVPQDMDLDPTTTINNSAPPPPPPPSVDLHKQLKELEQKQAEIAVKLFRASDAEAMTLMGEGKKLVKAIDDLKQRIDSSMAPNDTLEAPKVSGPARNSPYFRPRESNTPATTTAYTPPATTTTYTPPATTTTYTPPVTTTTYTPPVTTTTYTPRSSSYTPVVSYYDPETSSFTNPSPVPTMSTSTRMNVNRPVSPAINNSVVPRREATYHPPAAEDNYPWSKDVRRMLTQVFNLTDFRRHQLEAINTTLRGEDVFVLMPTGGGKSLCYQLPATMQQGRYGDKQCRIGVTVVVSPLLSLMQDQVDHLKQRGIPADLLGSHVGQEERRAVYNGLSGIMPSLQLVYVTPELIQRSGAFQNTLQRLFDNDRLARFVIDEAHCVSQWGHDFRPDYKLLGNLKSTYPGIPIIALTATANERVQQDLMANLNITGCKVFKQSFNRPNLKYEIITDCTRRAARLQDIKDFISTRYRNKCGIIYCVSKKLCEDVAAVLRDDFGFRTTHYHAGMTQEERTDAQQKWQCGEYQVIVATIAFGMGIDKPDVRFVIHYSIPSSIEGYYQETGRAGRDGLLATCRLYYSYADTKTHEALIDNGDGGFHQKKCQRDNLNSMMQYCANKVDCRRKQVLAYFGEAFDPALCKEPTCDNCINNQGKVAYDKDVTADSRSLIQLCHDVCTSRTSGCDAEKITLIQLVEAFRGINRKAFVDRGYTMLQSFGSGKHTTKTDATRMAHHLQAQGYLHAYTEPNYVGFNTTYVTLGQKSDRLLSGQDVIIMREVTGSVS</sequence>
<dbReference type="Gene3D" id="1.10.10.10">
    <property type="entry name" value="Winged helix-like DNA-binding domain superfamily/Winged helix DNA-binding domain"/>
    <property type="match status" value="1"/>
</dbReference>
<feature type="region of interest" description="Disordered" evidence="12">
    <location>
        <begin position="219"/>
        <end position="238"/>
    </location>
</feature>
<dbReference type="GO" id="GO:0031573">
    <property type="term" value="P:mitotic intra-S DNA damage checkpoint signaling"/>
    <property type="evidence" value="ECO:0007669"/>
    <property type="project" value="UniProtKB-ARBA"/>
</dbReference>
<evidence type="ECO:0000313" key="15">
    <source>
        <dbReference type="EMBL" id="SAL98916.1"/>
    </source>
</evidence>
<dbReference type="CDD" id="cd17920">
    <property type="entry name" value="DEXHc_RecQ"/>
    <property type="match status" value="1"/>
</dbReference>
<proteinExistence type="inferred from homology"/>
<dbReference type="InterPro" id="IPR004589">
    <property type="entry name" value="DNA_helicase_ATP-dep_RecQ"/>
</dbReference>
<evidence type="ECO:0000313" key="16">
    <source>
        <dbReference type="Proteomes" id="UP000078561"/>
    </source>
</evidence>
<evidence type="ECO:0000256" key="1">
    <source>
        <dbReference type="ARBA" id="ARBA00004123"/>
    </source>
</evidence>
<dbReference type="PROSITE" id="PS51194">
    <property type="entry name" value="HELICASE_CTER"/>
    <property type="match status" value="1"/>
</dbReference>
<evidence type="ECO:0000256" key="10">
    <source>
        <dbReference type="ARBA" id="ARBA00034617"/>
    </source>
</evidence>
<evidence type="ECO:0000259" key="13">
    <source>
        <dbReference type="PROSITE" id="PS51192"/>
    </source>
</evidence>
<dbReference type="GO" id="GO:0005694">
    <property type="term" value="C:chromosome"/>
    <property type="evidence" value="ECO:0007669"/>
    <property type="project" value="TreeGrafter"/>
</dbReference>
<feature type="domain" description="Helicase C-terminal" evidence="14">
    <location>
        <begin position="670"/>
        <end position="816"/>
    </location>
</feature>
<dbReference type="InterPro" id="IPR011545">
    <property type="entry name" value="DEAD/DEAH_box_helicase_dom"/>
</dbReference>
<feature type="compositionally biased region" description="Polar residues" evidence="12">
    <location>
        <begin position="380"/>
        <end position="400"/>
    </location>
</feature>
<dbReference type="PANTHER" id="PTHR13710:SF153">
    <property type="entry name" value="RECQ-LIKE DNA HELICASE BLM"/>
    <property type="match status" value="1"/>
</dbReference>
<dbReference type="NCBIfam" id="TIGR00614">
    <property type="entry name" value="recQ_fam"/>
    <property type="match status" value="1"/>
</dbReference>
<dbReference type="InterPro" id="IPR014001">
    <property type="entry name" value="Helicase_ATP-bd"/>
</dbReference>
<feature type="compositionally biased region" description="Low complexity" evidence="12">
    <location>
        <begin position="38"/>
        <end position="59"/>
    </location>
</feature>
<comment type="subcellular location">
    <subcellularLocation>
        <location evidence="1 11">Nucleus</location>
    </subcellularLocation>
</comment>
<dbReference type="Gene3D" id="3.40.50.300">
    <property type="entry name" value="P-loop containing nucleotide triphosphate hydrolases"/>
    <property type="match status" value="2"/>
</dbReference>
<dbReference type="InterPro" id="IPR027417">
    <property type="entry name" value="P-loop_NTPase"/>
</dbReference>
<dbReference type="SMART" id="SM00490">
    <property type="entry name" value="HELICc"/>
    <property type="match status" value="1"/>
</dbReference>
<comment type="catalytic activity">
    <reaction evidence="10 11">
        <text>Couples ATP hydrolysis with the unwinding of duplex DNA by translocating in the 3'-5' direction.</text>
        <dbReference type="EC" id="5.6.2.4"/>
    </reaction>
</comment>
<feature type="compositionally biased region" description="Low complexity" evidence="12">
    <location>
        <begin position="320"/>
        <end position="365"/>
    </location>
</feature>
<evidence type="ECO:0000256" key="5">
    <source>
        <dbReference type="ARBA" id="ARBA00022806"/>
    </source>
</evidence>
<protein>
    <recommendedName>
        <fullName evidence="11">ATP-dependent DNA helicase</fullName>
        <ecNumber evidence="11">5.6.2.4</ecNumber>
    </recommendedName>
</protein>
<organism evidence="15">
    <name type="scientific">Absidia glauca</name>
    <name type="common">Pin mould</name>
    <dbReference type="NCBI Taxonomy" id="4829"/>
    <lineage>
        <taxon>Eukaryota</taxon>
        <taxon>Fungi</taxon>
        <taxon>Fungi incertae sedis</taxon>
        <taxon>Mucoromycota</taxon>
        <taxon>Mucoromycotina</taxon>
        <taxon>Mucoromycetes</taxon>
        <taxon>Mucorales</taxon>
        <taxon>Cunninghamellaceae</taxon>
        <taxon>Absidia</taxon>
    </lineage>
</organism>
<dbReference type="EMBL" id="LT552383">
    <property type="protein sequence ID" value="SAL98916.1"/>
    <property type="molecule type" value="Genomic_DNA"/>
</dbReference>
<dbReference type="GO" id="GO:0003677">
    <property type="term" value="F:DNA binding"/>
    <property type="evidence" value="ECO:0007669"/>
    <property type="project" value="UniProtKB-KW"/>
</dbReference>
<dbReference type="SUPFAM" id="SSF46785">
    <property type="entry name" value="Winged helix' DNA-binding domain"/>
    <property type="match status" value="1"/>
</dbReference>
<dbReference type="OrthoDB" id="10261556at2759"/>
<dbReference type="Pfam" id="PF16124">
    <property type="entry name" value="RecQ_Zn_bind"/>
    <property type="match status" value="1"/>
</dbReference>
<keyword evidence="8" id="KW-0413">Isomerase</keyword>
<feature type="compositionally biased region" description="Polar residues" evidence="12">
    <location>
        <begin position="60"/>
        <end position="101"/>
    </location>
</feature>
<dbReference type="InterPro" id="IPR002464">
    <property type="entry name" value="DNA/RNA_helicase_DEAH_CS"/>
</dbReference>
<dbReference type="PANTHER" id="PTHR13710">
    <property type="entry name" value="DNA HELICASE RECQ FAMILY MEMBER"/>
    <property type="match status" value="1"/>
</dbReference>
<dbReference type="GO" id="GO:0000729">
    <property type="term" value="P:DNA double-strand break processing"/>
    <property type="evidence" value="ECO:0007669"/>
    <property type="project" value="UniProtKB-ARBA"/>
</dbReference>
<evidence type="ECO:0000256" key="11">
    <source>
        <dbReference type="RuleBase" id="RU364117"/>
    </source>
</evidence>
<dbReference type="GO" id="GO:0006260">
    <property type="term" value="P:DNA replication"/>
    <property type="evidence" value="ECO:0007669"/>
    <property type="project" value="InterPro"/>
</dbReference>
<dbReference type="Pfam" id="PF09382">
    <property type="entry name" value="RQC"/>
    <property type="match status" value="1"/>
</dbReference>
<keyword evidence="5 11" id="KW-0347">Helicase</keyword>
<dbReference type="GO" id="GO:0005634">
    <property type="term" value="C:nucleus"/>
    <property type="evidence" value="ECO:0007669"/>
    <property type="project" value="UniProtKB-SubCell"/>
</dbReference>
<dbReference type="AlphaFoldDB" id="A0A168MP51"/>
<evidence type="ECO:0000256" key="3">
    <source>
        <dbReference type="ARBA" id="ARBA00022741"/>
    </source>
</evidence>
<dbReference type="SUPFAM" id="SSF52540">
    <property type="entry name" value="P-loop containing nucleoside triphosphate hydrolases"/>
    <property type="match status" value="1"/>
</dbReference>
<keyword evidence="16" id="KW-1185">Reference proteome</keyword>
<dbReference type="GO" id="GO:0000724">
    <property type="term" value="P:double-strand break repair via homologous recombination"/>
    <property type="evidence" value="ECO:0007669"/>
    <property type="project" value="TreeGrafter"/>
</dbReference>
<dbReference type="InterPro" id="IPR032284">
    <property type="entry name" value="RecQ_Zn-bd"/>
</dbReference>
<dbReference type="SMART" id="SM00956">
    <property type="entry name" value="RQC"/>
    <property type="match status" value="1"/>
</dbReference>
<dbReference type="GO" id="GO:0005524">
    <property type="term" value="F:ATP binding"/>
    <property type="evidence" value="ECO:0007669"/>
    <property type="project" value="UniProtKB-KW"/>
</dbReference>
<feature type="domain" description="Helicase ATP-binding" evidence="13">
    <location>
        <begin position="457"/>
        <end position="642"/>
    </location>
</feature>
<keyword evidence="3 11" id="KW-0547">Nucleotide-binding</keyword>
<keyword evidence="7" id="KW-0238">DNA-binding</keyword>
<dbReference type="SMART" id="SM00487">
    <property type="entry name" value="DEXDc"/>
    <property type="match status" value="1"/>
</dbReference>
<evidence type="ECO:0000256" key="6">
    <source>
        <dbReference type="ARBA" id="ARBA00022840"/>
    </source>
</evidence>
<gene>
    <name evidence="15" type="primary">ABSGL_04487.1 scaffold 5475</name>
</gene>
<dbReference type="GO" id="GO:0043138">
    <property type="term" value="F:3'-5' DNA helicase activity"/>
    <property type="evidence" value="ECO:0007669"/>
    <property type="project" value="UniProtKB-EC"/>
</dbReference>
<evidence type="ECO:0000256" key="12">
    <source>
        <dbReference type="SAM" id="MobiDB-lite"/>
    </source>
</evidence>
<dbReference type="InterPro" id="IPR001650">
    <property type="entry name" value="Helicase_C-like"/>
</dbReference>
<keyword evidence="6 11" id="KW-0067">ATP-binding</keyword>
<dbReference type="Pfam" id="PF00270">
    <property type="entry name" value="DEAD"/>
    <property type="match status" value="1"/>
</dbReference>
<dbReference type="InterPro" id="IPR036388">
    <property type="entry name" value="WH-like_DNA-bd_sf"/>
</dbReference>
<dbReference type="STRING" id="4829.A0A168MP51"/>
<dbReference type="GO" id="GO:0016887">
    <property type="term" value="F:ATP hydrolysis activity"/>
    <property type="evidence" value="ECO:0007669"/>
    <property type="project" value="RHEA"/>
</dbReference>
<name>A0A168MP51_ABSGL</name>
<evidence type="ECO:0000256" key="4">
    <source>
        <dbReference type="ARBA" id="ARBA00022801"/>
    </source>
</evidence>
<dbReference type="FunFam" id="3.40.50.300:FF:000296">
    <property type="entry name" value="ATP-dependent DNA helicase RecQ"/>
    <property type="match status" value="1"/>
</dbReference>
<dbReference type="InterPro" id="IPR036390">
    <property type="entry name" value="WH_DNA-bd_sf"/>
</dbReference>
<feature type="compositionally biased region" description="Polar residues" evidence="12">
    <location>
        <begin position="115"/>
        <end position="144"/>
    </location>
</feature>
<keyword evidence="4 11" id="KW-0378">Hydrolase</keyword>
<dbReference type="Pfam" id="PF00271">
    <property type="entry name" value="Helicase_C"/>
    <property type="match status" value="1"/>
</dbReference>
<accession>A0A168MP51</accession>
<dbReference type="CDD" id="cd18794">
    <property type="entry name" value="SF2_C_RecQ"/>
    <property type="match status" value="1"/>
</dbReference>
<feature type="region of interest" description="Disordered" evidence="12">
    <location>
        <begin position="38"/>
        <end position="151"/>
    </location>
</feature>
<dbReference type="PROSITE" id="PS00690">
    <property type="entry name" value="DEAH_ATP_HELICASE"/>
    <property type="match status" value="1"/>
</dbReference>
<comment type="catalytic activity">
    <reaction evidence="11">
        <text>ATP + H2O = ADP + phosphate + H(+)</text>
        <dbReference type="Rhea" id="RHEA:13065"/>
        <dbReference type="ChEBI" id="CHEBI:15377"/>
        <dbReference type="ChEBI" id="CHEBI:15378"/>
        <dbReference type="ChEBI" id="CHEBI:30616"/>
        <dbReference type="ChEBI" id="CHEBI:43474"/>
        <dbReference type="ChEBI" id="CHEBI:456216"/>
    </reaction>
</comment>
<evidence type="ECO:0000256" key="2">
    <source>
        <dbReference type="ARBA" id="ARBA00005446"/>
    </source>
</evidence>
<evidence type="ECO:0000256" key="9">
    <source>
        <dbReference type="ARBA" id="ARBA00023242"/>
    </source>
</evidence>
<dbReference type="FunFam" id="3.40.50.300:FF:000340">
    <property type="entry name" value="Bloom syndrome, RecQ helicase"/>
    <property type="match status" value="1"/>
</dbReference>